<organism evidence="5 6">
    <name type="scientific">Trichomonascus ciferrii</name>
    <dbReference type="NCBI Taxonomy" id="44093"/>
    <lineage>
        <taxon>Eukaryota</taxon>
        <taxon>Fungi</taxon>
        <taxon>Dikarya</taxon>
        <taxon>Ascomycota</taxon>
        <taxon>Saccharomycotina</taxon>
        <taxon>Dipodascomycetes</taxon>
        <taxon>Dipodascales</taxon>
        <taxon>Trichomonascaceae</taxon>
        <taxon>Trichomonascus</taxon>
        <taxon>Trichomonascus ciferrii complex</taxon>
    </lineage>
</organism>
<proteinExistence type="inferred from homology"/>
<dbReference type="OrthoDB" id="2194681at2759"/>
<dbReference type="AlphaFoldDB" id="A0A642UPP0"/>
<dbReference type="HAMAP" id="MF_01478">
    <property type="entry name" value="Ribosomal_L12_arch"/>
    <property type="match status" value="1"/>
</dbReference>
<evidence type="ECO:0008006" key="7">
    <source>
        <dbReference type="Google" id="ProtNLM"/>
    </source>
</evidence>
<comment type="similarity">
    <text evidence="1">Belongs to the eukaryotic ribosomal protein P1/P2 family.</text>
</comment>
<evidence type="ECO:0000313" key="5">
    <source>
        <dbReference type="EMBL" id="KAA8900782.1"/>
    </source>
</evidence>
<evidence type="ECO:0000313" key="6">
    <source>
        <dbReference type="Proteomes" id="UP000761534"/>
    </source>
</evidence>
<dbReference type="InterPro" id="IPR027534">
    <property type="entry name" value="Ribosomal_P1/P2"/>
</dbReference>
<sequence length="102" mass="10330">MSEAAVSYATLILADAEVEVSAEKILAITKAAGVTVEPVWANVFAKAVENKDVKDILFSFAAAPAAGAAPAAAAGGEAPAEEAKEEEAEEESDGDMGMGLFD</sequence>
<dbReference type="GO" id="GO:0030295">
    <property type="term" value="F:protein kinase activator activity"/>
    <property type="evidence" value="ECO:0007669"/>
    <property type="project" value="TreeGrafter"/>
</dbReference>
<dbReference type="VEuPathDB" id="FungiDB:TRICI_006161"/>
<evidence type="ECO:0000256" key="3">
    <source>
        <dbReference type="ARBA" id="ARBA00023274"/>
    </source>
</evidence>
<dbReference type="GO" id="GO:0022625">
    <property type="term" value="C:cytosolic large ribosomal subunit"/>
    <property type="evidence" value="ECO:0007669"/>
    <property type="project" value="TreeGrafter"/>
</dbReference>
<protein>
    <recommendedName>
        <fullName evidence="7">60S acidic ribosomal protein P1</fullName>
    </recommendedName>
</protein>
<keyword evidence="6" id="KW-1185">Reference proteome</keyword>
<comment type="caution">
    <text evidence="5">The sequence shown here is derived from an EMBL/GenBank/DDBJ whole genome shotgun (WGS) entry which is preliminary data.</text>
</comment>
<keyword evidence="3" id="KW-0687">Ribonucleoprotein</keyword>
<evidence type="ECO:0000256" key="1">
    <source>
        <dbReference type="ARBA" id="ARBA00005436"/>
    </source>
</evidence>
<dbReference type="EMBL" id="SWFS01000495">
    <property type="protein sequence ID" value="KAA8900782.1"/>
    <property type="molecule type" value="Genomic_DNA"/>
</dbReference>
<dbReference type="GO" id="GO:0003735">
    <property type="term" value="F:structural constituent of ribosome"/>
    <property type="evidence" value="ECO:0007669"/>
    <property type="project" value="InterPro"/>
</dbReference>
<dbReference type="Proteomes" id="UP000761534">
    <property type="component" value="Unassembled WGS sequence"/>
</dbReference>
<reference evidence="5" key="1">
    <citation type="journal article" date="2019" name="G3 (Bethesda)">
        <title>Genome Assemblies of Two Rare Opportunistic Yeast Pathogens: Diutina rugosa (syn. Candida rugosa) and Trichomonascus ciferrii (syn. Candida ciferrii).</title>
        <authorList>
            <person name="Mixao V."/>
            <person name="Saus E."/>
            <person name="Hansen A.P."/>
            <person name="Lass-Florl C."/>
            <person name="Gabaldon T."/>
        </authorList>
    </citation>
    <scope>NUCLEOTIDE SEQUENCE</scope>
    <source>
        <strain evidence="5">CBS 4856</strain>
    </source>
</reference>
<dbReference type="GO" id="GO:0043021">
    <property type="term" value="F:ribonucleoprotein complex binding"/>
    <property type="evidence" value="ECO:0007669"/>
    <property type="project" value="TreeGrafter"/>
</dbReference>
<keyword evidence="2" id="KW-0689">Ribosomal protein</keyword>
<feature type="compositionally biased region" description="Acidic residues" evidence="4">
    <location>
        <begin position="79"/>
        <end position="94"/>
    </location>
</feature>
<dbReference type="FunFam" id="1.10.10.1410:FF:000002">
    <property type="entry name" value="60S acidic ribosomal protein P2"/>
    <property type="match status" value="1"/>
</dbReference>
<feature type="region of interest" description="Disordered" evidence="4">
    <location>
        <begin position="71"/>
        <end position="102"/>
    </location>
</feature>
<dbReference type="Gene3D" id="1.10.10.1410">
    <property type="match status" value="1"/>
</dbReference>
<dbReference type="GO" id="GO:0002181">
    <property type="term" value="P:cytoplasmic translation"/>
    <property type="evidence" value="ECO:0007669"/>
    <property type="project" value="TreeGrafter"/>
</dbReference>
<dbReference type="CDD" id="cd05831">
    <property type="entry name" value="Ribosomal_P1"/>
    <property type="match status" value="1"/>
</dbReference>
<accession>A0A642UPP0</accession>
<gene>
    <name evidence="5" type="ORF">TRICI_006161</name>
</gene>
<dbReference type="PANTHER" id="PTHR45696:SF10">
    <property type="entry name" value="LARGE RIBOSOMAL SUBUNIT PROTEIN P1"/>
    <property type="match status" value="1"/>
</dbReference>
<dbReference type="Pfam" id="PF00428">
    <property type="entry name" value="Ribosomal_60s"/>
    <property type="match status" value="1"/>
</dbReference>
<evidence type="ECO:0000256" key="4">
    <source>
        <dbReference type="SAM" id="MobiDB-lite"/>
    </source>
</evidence>
<dbReference type="GO" id="GO:0006414">
    <property type="term" value="P:translational elongation"/>
    <property type="evidence" value="ECO:0007669"/>
    <property type="project" value="InterPro"/>
</dbReference>
<name>A0A642UPP0_9ASCO</name>
<dbReference type="InterPro" id="IPR038716">
    <property type="entry name" value="P1/P2_N_sf"/>
</dbReference>
<evidence type="ECO:0000256" key="2">
    <source>
        <dbReference type="ARBA" id="ARBA00022980"/>
    </source>
</evidence>
<dbReference type="PANTHER" id="PTHR45696">
    <property type="entry name" value="60S ACIDIC RIBOSOMAL PROTEIN P1"/>
    <property type="match status" value="1"/>
</dbReference>